<comment type="caution">
    <text evidence="2">The sequence shown here is derived from an EMBL/GenBank/DDBJ whole genome shotgun (WGS) entry which is preliminary data.</text>
</comment>
<sequence>MLEGRSTVYIGGDSGYGAHFSEIGKRFPHIDLAILENGQYNEDWRYIHTMPEQLPAEIHELDAAKVLPVHNSKFSLSRHAWDEPVHRIEQAATKDSSLHVIHGIIGSPIIY</sequence>
<dbReference type="HOGENOM" id="CLU_154375_0_0_10"/>
<dbReference type="InterPro" id="IPR036866">
    <property type="entry name" value="RibonucZ/Hydroxyglut_hydro"/>
</dbReference>
<dbReference type="SUPFAM" id="SSF56281">
    <property type="entry name" value="Metallo-hydrolase/oxidoreductase"/>
    <property type="match status" value="1"/>
</dbReference>
<evidence type="ECO:0000259" key="1">
    <source>
        <dbReference type="Pfam" id="PF12706"/>
    </source>
</evidence>
<organism evidence="2 3">
    <name type="scientific">Parabacteroides johnsonii CL02T12C29</name>
    <dbReference type="NCBI Taxonomy" id="999419"/>
    <lineage>
        <taxon>Bacteria</taxon>
        <taxon>Pseudomonadati</taxon>
        <taxon>Bacteroidota</taxon>
        <taxon>Bacteroidia</taxon>
        <taxon>Bacteroidales</taxon>
        <taxon>Tannerellaceae</taxon>
        <taxon>Parabacteroides</taxon>
    </lineage>
</organism>
<evidence type="ECO:0000313" key="3">
    <source>
        <dbReference type="Proteomes" id="UP000001218"/>
    </source>
</evidence>
<feature type="domain" description="Metallo-beta-lactamase" evidence="1">
    <location>
        <begin position="4"/>
        <end position="70"/>
    </location>
</feature>
<dbReference type="PATRIC" id="fig|999419.3.peg.3104"/>
<dbReference type="EMBL" id="AGZP01000027">
    <property type="protein sequence ID" value="EKN07921.1"/>
    <property type="molecule type" value="Genomic_DNA"/>
</dbReference>
<dbReference type="eggNOG" id="COG2220">
    <property type="taxonomic scope" value="Bacteria"/>
</dbReference>
<proteinExistence type="predicted"/>
<dbReference type="Pfam" id="PF12706">
    <property type="entry name" value="Lactamase_B_2"/>
    <property type="match status" value="1"/>
</dbReference>
<evidence type="ECO:0000313" key="2">
    <source>
        <dbReference type="EMBL" id="EKN07921.1"/>
    </source>
</evidence>
<dbReference type="Proteomes" id="UP000001218">
    <property type="component" value="Unassembled WGS sequence"/>
</dbReference>
<dbReference type="PANTHER" id="PTHR15032:SF4">
    <property type="entry name" value="N-ACYL-PHOSPHATIDYLETHANOLAMINE-HYDROLYZING PHOSPHOLIPASE D"/>
    <property type="match status" value="1"/>
</dbReference>
<name>K5Z969_9BACT</name>
<dbReference type="InterPro" id="IPR001279">
    <property type="entry name" value="Metallo-B-lactamas"/>
</dbReference>
<dbReference type="Gene3D" id="3.60.15.10">
    <property type="entry name" value="Ribonuclease Z/Hydroxyacylglutathione hydrolase-like"/>
    <property type="match status" value="1"/>
</dbReference>
<protein>
    <recommendedName>
        <fullName evidence="1">Metallo-beta-lactamase domain-containing protein</fullName>
    </recommendedName>
</protein>
<accession>K5Z969</accession>
<dbReference type="AlphaFoldDB" id="K5Z969"/>
<reference evidence="2 3" key="1">
    <citation type="submission" date="2012-02" db="EMBL/GenBank/DDBJ databases">
        <title>The Genome Sequence of Parabacteroides johnsonii CL02T12C29.</title>
        <authorList>
            <consortium name="The Broad Institute Genome Sequencing Platform"/>
            <person name="Earl A."/>
            <person name="Ward D."/>
            <person name="Feldgarden M."/>
            <person name="Gevers D."/>
            <person name="Zitomersky N.L."/>
            <person name="Coyne M.J."/>
            <person name="Comstock L.E."/>
            <person name="Young S.K."/>
            <person name="Zeng Q."/>
            <person name="Gargeya S."/>
            <person name="Fitzgerald M."/>
            <person name="Haas B."/>
            <person name="Abouelleil A."/>
            <person name="Alvarado L."/>
            <person name="Arachchi H.M."/>
            <person name="Berlin A."/>
            <person name="Chapman S.B."/>
            <person name="Gearin G."/>
            <person name="Goldberg J."/>
            <person name="Griggs A."/>
            <person name="Gujja S."/>
            <person name="Hansen M."/>
            <person name="Heiman D."/>
            <person name="Howarth C."/>
            <person name="Larimer J."/>
            <person name="Lui A."/>
            <person name="MacDonald P.J.P."/>
            <person name="McCowen C."/>
            <person name="Montmayeur A."/>
            <person name="Murphy C."/>
            <person name="Neiman D."/>
            <person name="Pearson M."/>
            <person name="Priest M."/>
            <person name="Roberts A."/>
            <person name="Saif S."/>
            <person name="Shea T."/>
            <person name="Sisk P."/>
            <person name="Stolte C."/>
            <person name="Sykes S."/>
            <person name="Wortman J."/>
            <person name="Nusbaum C."/>
            <person name="Birren B."/>
        </authorList>
    </citation>
    <scope>NUCLEOTIDE SEQUENCE [LARGE SCALE GENOMIC DNA]</scope>
    <source>
        <strain evidence="2 3">CL02T12C29</strain>
    </source>
</reference>
<gene>
    <name evidence="2" type="ORF">HMPREF1077_03033</name>
</gene>
<dbReference type="PANTHER" id="PTHR15032">
    <property type="entry name" value="N-ACYL-PHOSPHATIDYLETHANOLAMINE-HYDROLYZING PHOSPHOLIPASE D"/>
    <property type="match status" value="1"/>
</dbReference>
<dbReference type="GO" id="GO:0005737">
    <property type="term" value="C:cytoplasm"/>
    <property type="evidence" value="ECO:0007669"/>
    <property type="project" value="TreeGrafter"/>
</dbReference>